<evidence type="ECO:0000259" key="2">
    <source>
        <dbReference type="Pfam" id="PF10069"/>
    </source>
</evidence>
<reference evidence="3 4" key="1">
    <citation type="submission" date="2024-03" db="EMBL/GenBank/DDBJ databases">
        <title>Draft genome sequence of Pseudonocardia tropica JCM 19149.</title>
        <authorList>
            <person name="Butdee W."/>
            <person name="Duangmal K."/>
        </authorList>
    </citation>
    <scope>NUCLEOTIDE SEQUENCE [LARGE SCALE GENOMIC DNA]</scope>
    <source>
        <strain evidence="3 4">JCM 19149</strain>
    </source>
</reference>
<sequence length="382" mass="40825">MRLEATRVWTKPILVAMSHAIERFALAVEPEDPLVVVALFQRLSYFEREVEVYRRIAARAALTVVGVTEDFPPGLAPGVSHVRLDPDESLAGEWSVTALGPRTGATLVARDLETVTPAAATLESGRQFSGGWSFRRELAYTELLRLRDQLGDRLDPAQLGVLDQVLTRVLATPGVAAEAQLADALGFTADLVEAGEQRGDHYLRELDRIQGRGRDPQTGLRTPGFLAHYSTGSGPGTLPVGMLLIRLHALAGLRPAHGARAELAVLQSLARTLAAPLAACDMVVRTRPDEFLILLPGHRGDTVIRIHRQLTAAIAALGRSYPFVPLPALFAATVTRTRPLPVNELAAALDETTDPDPDTGAATAGEADGVPHSGSLVFLAGP</sequence>
<dbReference type="SUPFAM" id="SSF55073">
    <property type="entry name" value="Nucleotide cyclase"/>
    <property type="match status" value="1"/>
</dbReference>
<name>A0ABV1K1N5_9PSEU</name>
<dbReference type="InterPro" id="IPR043128">
    <property type="entry name" value="Rev_trsase/Diguanyl_cyclase"/>
</dbReference>
<feature type="domain" description="DICT" evidence="2">
    <location>
        <begin position="7"/>
        <end position="111"/>
    </location>
</feature>
<protein>
    <submittedName>
        <fullName evidence="3">DICT sensory domain-containing protein</fullName>
    </submittedName>
</protein>
<gene>
    <name evidence="3" type="ORF">WHI96_25325</name>
</gene>
<dbReference type="InterPro" id="IPR029787">
    <property type="entry name" value="Nucleotide_cyclase"/>
</dbReference>
<dbReference type="Proteomes" id="UP001464923">
    <property type="component" value="Unassembled WGS sequence"/>
</dbReference>
<dbReference type="InterPro" id="IPR019278">
    <property type="entry name" value="DICT_dom"/>
</dbReference>
<comment type="caution">
    <text evidence="3">The sequence shown here is derived from an EMBL/GenBank/DDBJ whole genome shotgun (WGS) entry which is preliminary data.</text>
</comment>
<evidence type="ECO:0000313" key="4">
    <source>
        <dbReference type="Proteomes" id="UP001464923"/>
    </source>
</evidence>
<dbReference type="Gene3D" id="3.30.70.270">
    <property type="match status" value="1"/>
</dbReference>
<accession>A0ABV1K1N5</accession>
<proteinExistence type="predicted"/>
<feature type="compositionally biased region" description="Low complexity" evidence="1">
    <location>
        <begin position="358"/>
        <end position="368"/>
    </location>
</feature>
<evidence type="ECO:0000256" key="1">
    <source>
        <dbReference type="SAM" id="MobiDB-lite"/>
    </source>
</evidence>
<evidence type="ECO:0000313" key="3">
    <source>
        <dbReference type="EMBL" id="MEQ3542140.1"/>
    </source>
</evidence>
<dbReference type="Pfam" id="PF10069">
    <property type="entry name" value="DICT"/>
    <property type="match status" value="1"/>
</dbReference>
<feature type="region of interest" description="Disordered" evidence="1">
    <location>
        <begin position="350"/>
        <end position="372"/>
    </location>
</feature>
<keyword evidence="4" id="KW-1185">Reference proteome</keyword>
<dbReference type="EMBL" id="JBEDNP010000025">
    <property type="protein sequence ID" value="MEQ3542140.1"/>
    <property type="molecule type" value="Genomic_DNA"/>
</dbReference>
<organism evidence="3 4">
    <name type="scientific">Pseudonocardia tropica</name>
    <dbReference type="NCBI Taxonomy" id="681289"/>
    <lineage>
        <taxon>Bacteria</taxon>
        <taxon>Bacillati</taxon>
        <taxon>Actinomycetota</taxon>
        <taxon>Actinomycetes</taxon>
        <taxon>Pseudonocardiales</taxon>
        <taxon>Pseudonocardiaceae</taxon>
        <taxon>Pseudonocardia</taxon>
    </lineage>
</organism>